<dbReference type="PROSITE" id="PS00061">
    <property type="entry name" value="ADH_SHORT"/>
    <property type="match status" value="1"/>
</dbReference>
<evidence type="ECO:0000256" key="2">
    <source>
        <dbReference type="ARBA" id="ARBA00022857"/>
    </source>
</evidence>
<keyword evidence="7" id="KW-1185">Reference proteome</keyword>
<dbReference type="InterPro" id="IPR057326">
    <property type="entry name" value="KR_dom"/>
</dbReference>
<reference evidence="6 7" key="1">
    <citation type="submission" date="2024-02" db="EMBL/GenBank/DDBJ databases">
        <title>Discinaceae phylogenomics.</title>
        <authorList>
            <person name="Dirks A.C."/>
            <person name="James T.Y."/>
        </authorList>
    </citation>
    <scope>NUCLEOTIDE SEQUENCE [LARGE SCALE GENOMIC DNA]</scope>
    <source>
        <strain evidence="6 7">ACD0624</strain>
    </source>
</reference>
<dbReference type="InterPro" id="IPR020904">
    <property type="entry name" value="Sc_DH/Rdtase_CS"/>
</dbReference>
<dbReference type="InterPro" id="IPR002347">
    <property type="entry name" value="SDR_fam"/>
</dbReference>
<comment type="similarity">
    <text evidence="1">Belongs to the short-chain dehydrogenases/reductases (SDR) family.</text>
</comment>
<evidence type="ECO:0000313" key="7">
    <source>
        <dbReference type="Proteomes" id="UP001447188"/>
    </source>
</evidence>
<comment type="caution">
    <text evidence="6">The sequence shown here is derived from an EMBL/GenBank/DDBJ whole genome shotgun (WGS) entry which is preliminary data.</text>
</comment>
<dbReference type="GO" id="GO:0051213">
    <property type="term" value="F:dioxygenase activity"/>
    <property type="evidence" value="ECO:0007669"/>
    <property type="project" value="UniProtKB-KW"/>
</dbReference>
<keyword evidence="6" id="KW-0223">Dioxygenase</keyword>
<evidence type="ECO:0000256" key="3">
    <source>
        <dbReference type="ARBA" id="ARBA00023002"/>
    </source>
</evidence>
<gene>
    <name evidence="6" type="primary">ADI1_2</name>
    <name evidence="6" type="ORF">Q9L58_003113</name>
</gene>
<dbReference type="Proteomes" id="UP001447188">
    <property type="component" value="Unassembled WGS sequence"/>
</dbReference>
<sequence length="310" mass="34218">MESFVNEHSPETSPSVSAASQPRTYLPASCEPPSALNPPKQAVWLVFGATGHLGRSICRVALTRGDRVTAVGNRNVPTEEASMSGWHQNCQGLVCDVRVRESIKEVFDRTIECWGRVDVVANCTGYGIIGACEDQDEHEIRAQFTTNVMGTINIIQLTLPYFRTHHTGIYLLFSSTAGSVGIPGLGPYCATKWAIEGLAESLMYEVEPLGVKVSIVVPGLSRRDEPDENLNGPAPMWGHFLLKPPEDAYRATTSPAQHATRMIDWLKYREPTSAVRCAEIVWEIEDWKHLNFKGDEDGEGEGEEEEFVVA</sequence>
<organism evidence="6 7">
    <name type="scientific">Discina gigas</name>
    <dbReference type="NCBI Taxonomy" id="1032678"/>
    <lineage>
        <taxon>Eukaryota</taxon>
        <taxon>Fungi</taxon>
        <taxon>Dikarya</taxon>
        <taxon>Ascomycota</taxon>
        <taxon>Pezizomycotina</taxon>
        <taxon>Pezizomycetes</taxon>
        <taxon>Pezizales</taxon>
        <taxon>Discinaceae</taxon>
        <taxon>Discina</taxon>
    </lineage>
</organism>
<feature type="domain" description="Ketoreductase" evidence="5">
    <location>
        <begin position="42"/>
        <end position="225"/>
    </location>
</feature>
<dbReference type="Pfam" id="PF00106">
    <property type="entry name" value="adh_short"/>
    <property type="match status" value="1"/>
</dbReference>
<proteinExistence type="inferred from homology"/>
<evidence type="ECO:0000259" key="5">
    <source>
        <dbReference type="SMART" id="SM00822"/>
    </source>
</evidence>
<evidence type="ECO:0000256" key="4">
    <source>
        <dbReference type="SAM" id="MobiDB-lite"/>
    </source>
</evidence>
<dbReference type="PRINTS" id="PR00081">
    <property type="entry name" value="GDHRDH"/>
</dbReference>
<feature type="compositionally biased region" description="Polar residues" evidence="4">
    <location>
        <begin position="11"/>
        <end position="23"/>
    </location>
</feature>
<dbReference type="Gene3D" id="3.40.50.720">
    <property type="entry name" value="NAD(P)-binding Rossmann-like Domain"/>
    <property type="match status" value="1"/>
</dbReference>
<dbReference type="SUPFAM" id="SSF51735">
    <property type="entry name" value="NAD(P)-binding Rossmann-fold domains"/>
    <property type="match status" value="1"/>
</dbReference>
<dbReference type="InterPro" id="IPR036291">
    <property type="entry name" value="NAD(P)-bd_dom_sf"/>
</dbReference>
<protein>
    <submittedName>
        <fullName evidence="6">1,2-dihydroxy-3-keto-5-methylthiopentene dioxygenase</fullName>
    </submittedName>
</protein>
<dbReference type="PANTHER" id="PTHR43976">
    <property type="entry name" value="SHORT CHAIN DEHYDROGENASE"/>
    <property type="match status" value="1"/>
</dbReference>
<dbReference type="InterPro" id="IPR051911">
    <property type="entry name" value="SDR_oxidoreductase"/>
</dbReference>
<evidence type="ECO:0000256" key="1">
    <source>
        <dbReference type="ARBA" id="ARBA00006484"/>
    </source>
</evidence>
<evidence type="ECO:0000313" key="6">
    <source>
        <dbReference type="EMBL" id="KAL0637891.1"/>
    </source>
</evidence>
<keyword evidence="2" id="KW-0521">NADP</keyword>
<accession>A0ABR3GPN5</accession>
<name>A0ABR3GPN5_9PEZI</name>
<dbReference type="EMBL" id="JBBBZM010000029">
    <property type="protein sequence ID" value="KAL0637891.1"/>
    <property type="molecule type" value="Genomic_DNA"/>
</dbReference>
<feature type="region of interest" description="Disordered" evidence="4">
    <location>
        <begin position="1"/>
        <end position="24"/>
    </location>
</feature>
<dbReference type="PANTHER" id="PTHR43976:SF16">
    <property type="entry name" value="SHORT-CHAIN DEHYDROGENASE_REDUCTASE FAMILY PROTEIN"/>
    <property type="match status" value="1"/>
</dbReference>
<keyword evidence="3" id="KW-0560">Oxidoreductase</keyword>
<dbReference type="SMART" id="SM00822">
    <property type="entry name" value="PKS_KR"/>
    <property type="match status" value="1"/>
</dbReference>